<dbReference type="HOGENOM" id="CLU_000445_51_2_9"/>
<sequence>MIKNKPKPDFTPELLVLAASTGGPVALEVIIGALKKDFAIPIVVVQHMPKHFTAAFAKALNRKSELLVKEAQDGDELTAGIVYLAPGGCHLKLSHKRKLTLTLSDDALINGVRPAVDVLLWSIAQSRFINGILVVILTGMGADGLVGLQQLHKNKQAYCIVQDEVSSIVYGMPQRIVEAELADEILPLSMIAARLSVLVRKE</sequence>
<feature type="active site" evidence="4">
    <location>
        <position position="20"/>
    </location>
</feature>
<accession>H6LJ83</accession>
<evidence type="ECO:0000313" key="7">
    <source>
        <dbReference type="Proteomes" id="UP000007177"/>
    </source>
</evidence>
<dbReference type="GO" id="GO:0008984">
    <property type="term" value="F:protein-glutamate methylesterase activity"/>
    <property type="evidence" value="ECO:0007669"/>
    <property type="project" value="UniProtKB-EC"/>
</dbReference>
<reference evidence="6 7" key="2">
    <citation type="journal article" date="2012" name="PLoS ONE">
        <title>An ancient pathway combining carbon dioxide fixation with the generation and utilization of a sodium ion gradient for ATP synthesis.</title>
        <authorList>
            <person name="Poehlein A."/>
            <person name="Schmidt S."/>
            <person name="Kaster A.K."/>
            <person name="Goenrich M."/>
            <person name="Vollmers J."/>
            <person name="Thurmer A."/>
            <person name="Bertsch J."/>
            <person name="Schuchmann K."/>
            <person name="Voigt B."/>
            <person name="Hecker M."/>
            <person name="Daniel R."/>
            <person name="Thauer R.K."/>
            <person name="Gottschalk G."/>
            <person name="Muller V."/>
        </authorList>
    </citation>
    <scope>NUCLEOTIDE SEQUENCE [LARGE SCALE GENOMIC DNA]</scope>
    <source>
        <strain evidence="7">ATCC 29683 / DSM 1030 / JCM 2381 / KCTC 1655 / WB1</strain>
    </source>
</reference>
<organism evidence="6 7">
    <name type="scientific">Acetobacterium woodii (strain ATCC 29683 / DSM 1030 / JCM 2381 / KCTC 1655 / WB1)</name>
    <dbReference type="NCBI Taxonomy" id="931626"/>
    <lineage>
        <taxon>Bacteria</taxon>
        <taxon>Bacillati</taxon>
        <taxon>Bacillota</taxon>
        <taxon>Clostridia</taxon>
        <taxon>Eubacteriales</taxon>
        <taxon>Eubacteriaceae</taxon>
        <taxon>Acetobacterium</taxon>
    </lineage>
</organism>
<protein>
    <recommendedName>
        <fullName evidence="2">protein-glutamate methylesterase</fullName>
        <ecNumber evidence="2">3.1.1.61</ecNumber>
    </recommendedName>
</protein>
<gene>
    <name evidence="6" type="primary">cheB2</name>
    <name evidence="6" type="ordered locus">Awo_c18670</name>
</gene>
<evidence type="ECO:0000259" key="5">
    <source>
        <dbReference type="PROSITE" id="PS50122"/>
    </source>
</evidence>
<evidence type="ECO:0000256" key="4">
    <source>
        <dbReference type="PROSITE-ProRule" id="PRU00050"/>
    </source>
</evidence>
<dbReference type="GO" id="GO:0005737">
    <property type="term" value="C:cytoplasm"/>
    <property type="evidence" value="ECO:0007669"/>
    <property type="project" value="InterPro"/>
</dbReference>
<keyword evidence="7" id="KW-1185">Reference proteome</keyword>
<dbReference type="STRING" id="931626.Awo_c18670"/>
<dbReference type="KEGG" id="awo:Awo_c18670"/>
<dbReference type="Pfam" id="PF01339">
    <property type="entry name" value="CheB_methylest"/>
    <property type="match status" value="1"/>
</dbReference>
<keyword evidence="4" id="KW-0145">Chemotaxis</keyword>
<dbReference type="PANTHER" id="PTHR42872:SF3">
    <property type="entry name" value="PROTEIN-GLUTAMATE METHYLESTERASE_PROTEIN-GLUTAMINE GLUTAMINASE 1"/>
    <property type="match status" value="1"/>
</dbReference>
<evidence type="ECO:0000256" key="3">
    <source>
        <dbReference type="ARBA" id="ARBA00048267"/>
    </source>
</evidence>
<dbReference type="CDD" id="cd16432">
    <property type="entry name" value="CheB_Rec"/>
    <property type="match status" value="1"/>
</dbReference>
<comment type="catalytic activity">
    <reaction evidence="3">
        <text>[protein]-L-glutamate 5-O-methyl ester + H2O = L-glutamyl-[protein] + methanol + H(+)</text>
        <dbReference type="Rhea" id="RHEA:23236"/>
        <dbReference type="Rhea" id="RHEA-COMP:10208"/>
        <dbReference type="Rhea" id="RHEA-COMP:10311"/>
        <dbReference type="ChEBI" id="CHEBI:15377"/>
        <dbReference type="ChEBI" id="CHEBI:15378"/>
        <dbReference type="ChEBI" id="CHEBI:17790"/>
        <dbReference type="ChEBI" id="CHEBI:29973"/>
        <dbReference type="ChEBI" id="CHEBI:82795"/>
        <dbReference type="EC" id="3.1.1.61"/>
    </reaction>
</comment>
<dbReference type="eggNOG" id="COG2201">
    <property type="taxonomic scope" value="Bacteria"/>
</dbReference>
<dbReference type="AlphaFoldDB" id="H6LJ83"/>
<reference evidence="7" key="1">
    <citation type="submission" date="2011-07" db="EMBL/GenBank/DDBJ databases">
        <title>Complete genome sequence of Acetobacterium woodii.</title>
        <authorList>
            <person name="Poehlein A."/>
            <person name="Schmidt S."/>
            <person name="Kaster A.-K."/>
            <person name="Goenrich M."/>
            <person name="Vollmers J."/>
            <person name="Thuermer A."/>
            <person name="Gottschalk G."/>
            <person name="Thauer R.K."/>
            <person name="Daniel R."/>
            <person name="Mueller V."/>
        </authorList>
    </citation>
    <scope>NUCLEOTIDE SEQUENCE [LARGE SCALE GENOMIC DNA]</scope>
    <source>
        <strain evidence="7">ATCC 29683 / DSM 1030 / JCM 2381 / KCTC 1655 / WB1</strain>
    </source>
</reference>
<evidence type="ECO:0000313" key="6">
    <source>
        <dbReference type="EMBL" id="AFA48646.1"/>
    </source>
</evidence>
<feature type="domain" description="CheB-type methylesterase" evidence="5">
    <location>
        <begin position="8"/>
        <end position="202"/>
    </location>
</feature>
<dbReference type="InterPro" id="IPR035909">
    <property type="entry name" value="CheB_C"/>
</dbReference>
<dbReference type="GO" id="GO:0006935">
    <property type="term" value="P:chemotaxis"/>
    <property type="evidence" value="ECO:0007669"/>
    <property type="project" value="UniProtKB-UniRule"/>
</dbReference>
<dbReference type="Proteomes" id="UP000007177">
    <property type="component" value="Chromosome"/>
</dbReference>
<dbReference type="SUPFAM" id="SSF52738">
    <property type="entry name" value="Methylesterase CheB, C-terminal domain"/>
    <property type="match status" value="1"/>
</dbReference>
<proteinExistence type="predicted"/>
<dbReference type="EC" id="3.1.1.61" evidence="2"/>
<dbReference type="InterPro" id="IPR000673">
    <property type="entry name" value="Sig_transdc_resp-reg_Me-estase"/>
</dbReference>
<dbReference type="EMBL" id="CP002987">
    <property type="protein sequence ID" value="AFA48646.1"/>
    <property type="molecule type" value="Genomic_DNA"/>
</dbReference>
<dbReference type="GO" id="GO:0000156">
    <property type="term" value="F:phosphorelay response regulator activity"/>
    <property type="evidence" value="ECO:0007669"/>
    <property type="project" value="InterPro"/>
</dbReference>
<dbReference type="PANTHER" id="PTHR42872">
    <property type="entry name" value="PROTEIN-GLUTAMATE METHYLESTERASE/PROTEIN-GLUTAMINE GLUTAMINASE"/>
    <property type="match status" value="1"/>
</dbReference>
<dbReference type="PROSITE" id="PS50122">
    <property type="entry name" value="CHEB"/>
    <property type="match status" value="1"/>
</dbReference>
<evidence type="ECO:0000256" key="2">
    <source>
        <dbReference type="ARBA" id="ARBA00039140"/>
    </source>
</evidence>
<feature type="active site" evidence="4">
    <location>
        <position position="47"/>
    </location>
</feature>
<evidence type="ECO:0000256" key="1">
    <source>
        <dbReference type="ARBA" id="ARBA00022801"/>
    </source>
</evidence>
<dbReference type="OrthoDB" id="9793421at2"/>
<dbReference type="Gene3D" id="3.40.50.180">
    <property type="entry name" value="Methylesterase CheB, C-terminal domain"/>
    <property type="match status" value="1"/>
</dbReference>
<dbReference type="RefSeq" id="WP_014356246.1">
    <property type="nucleotide sequence ID" value="NC_016894.1"/>
</dbReference>
<feature type="active site" evidence="4">
    <location>
        <position position="143"/>
    </location>
</feature>
<name>H6LJ83_ACEWD</name>
<keyword evidence="1 4" id="KW-0378">Hydrolase</keyword>